<comment type="caution">
    <text evidence="2">The sequence shown here is derived from an EMBL/GenBank/DDBJ whole genome shotgun (WGS) entry which is preliminary data.</text>
</comment>
<dbReference type="EMBL" id="NGAF01000017">
    <property type="protein sequence ID" value="OXR41704.1"/>
    <property type="molecule type" value="Genomic_DNA"/>
</dbReference>
<evidence type="ECO:0000313" key="2">
    <source>
        <dbReference type="EMBL" id="OXR41704.1"/>
    </source>
</evidence>
<name>A0A231GYK6_9NOCA</name>
<gene>
    <name evidence="2" type="ORF">B7C42_06046</name>
</gene>
<dbReference type="AlphaFoldDB" id="A0A231GYK6"/>
<evidence type="ECO:0000313" key="3">
    <source>
        <dbReference type="Proteomes" id="UP000215506"/>
    </source>
</evidence>
<protein>
    <submittedName>
        <fullName evidence="2">Uncharacterized protein</fullName>
    </submittedName>
</protein>
<sequence length="881" mass="96027">MSRVPVVGDGREVRTQRLQPLRHGIGRLGSAPILQVRGHQVLLQLPAERRPVGAFHIRGLQRRIHESRRPGVQFDVADAPAAPQRGSQTPVGLDRGFERPHVPALVRDHPNFLRFTGFRCEANHLRRDNLTGATLQLAREQFFRCRNDEARRRPVVSHHQGVQFRQIVQPICRRTTPHQQRLGQRGLSSRIVGTQRGEGSIDFGNFGPGGLAMRPDEPPPCGAGIVLRGLQAEPLPHFRASLPQLADVVGGRVQGLAGTVERDGVPARRVRGCVVRESSSGTGPGIDQHGHAVRPVDLVFHRAVGAMLYHPQPGIACPPQLGLQCRTIGILDRSTRTGITRPNRARRRELSGFGHDGLRQGELLPNLELVGPAGRGIGCRQTHDPSARHTGHGGGQLYRPRDGWGPRNGRRVGAGDLEQPGRRRFGGALQSLPAQRTLPHDLVHEVGDPIHIRAGSQWEIGADRRMRGVAVTQLDAGPKAGCLDRRPHVRSEPAGRHLEGDGYVGVYIESNAGQSVPIGTPLRRLHIEDQGGENVCTRFRLGTAGEIAKQLLEFGAVVVASSSVALPQHQGDRRPAAGLQVDPNEAIGAERHMEDSPSVVGCQALDPTAAVATFAGECLSEPPHRLDLATGPPPVVRRPRQGLAGDRVIRCHLLRRAPVGFELVHGTFTERPHIRRRELGDHRDLVVGHAPSEQRENFDFRIGQRTLIRYRSFPRRCRMVLGRLVVGAADACGGGGALCPFGAGRGCGVDRVFWSPVGSIGDGEEARAVLVSQVRQALMCGVAVQVVFARRLARPRDHLVKPKFVVRVGGEADEVSVYTVFGRIRILHEQQGQIGRLFGIRYARNEFTIGSYLFPLAVGVLGEFLRVESAVFDDGDGVFVG</sequence>
<dbReference type="Proteomes" id="UP000215506">
    <property type="component" value="Unassembled WGS sequence"/>
</dbReference>
<proteinExistence type="predicted"/>
<keyword evidence="3" id="KW-1185">Reference proteome</keyword>
<accession>A0A231GYK6</accession>
<evidence type="ECO:0000256" key="1">
    <source>
        <dbReference type="SAM" id="MobiDB-lite"/>
    </source>
</evidence>
<feature type="region of interest" description="Disordered" evidence="1">
    <location>
        <begin position="381"/>
        <end position="422"/>
    </location>
</feature>
<organism evidence="2 3">
    <name type="scientific">Nocardia cerradoensis</name>
    <dbReference type="NCBI Taxonomy" id="85688"/>
    <lineage>
        <taxon>Bacteria</taxon>
        <taxon>Bacillati</taxon>
        <taxon>Actinomycetota</taxon>
        <taxon>Actinomycetes</taxon>
        <taxon>Mycobacteriales</taxon>
        <taxon>Nocardiaceae</taxon>
        <taxon>Nocardia</taxon>
    </lineage>
</organism>
<reference evidence="2 3" key="1">
    <citation type="submission" date="2017-07" db="EMBL/GenBank/DDBJ databases">
        <title>First draft Genome Sequence of Nocardia cerradoensis isolated from human infection.</title>
        <authorList>
            <person name="Carrasco G."/>
        </authorList>
    </citation>
    <scope>NUCLEOTIDE SEQUENCE [LARGE SCALE GENOMIC DNA]</scope>
    <source>
        <strain evidence="2 3">CNM20130759</strain>
    </source>
</reference>